<dbReference type="AlphaFoldDB" id="A0A914E452"/>
<evidence type="ECO:0000256" key="1">
    <source>
        <dbReference type="SAM" id="MobiDB-lite"/>
    </source>
</evidence>
<sequence>MNRWDKGEIQKQIGAVNYLVYVNGRIRNCHANQLRHDNCEVEENFEILNQATEQHTSTIHIPEDQNNTPIETPSLTKAPAARSPYPRRDREKRRIFTQMPDGSFGYDYVDRVTASSKNSCLIRRHRFEEGEVLGS</sequence>
<protein>
    <submittedName>
        <fullName evidence="3">Uncharacterized protein</fullName>
    </submittedName>
</protein>
<dbReference type="Proteomes" id="UP000887540">
    <property type="component" value="Unplaced"/>
</dbReference>
<evidence type="ECO:0000313" key="2">
    <source>
        <dbReference type="Proteomes" id="UP000887540"/>
    </source>
</evidence>
<organism evidence="2 3">
    <name type="scientific">Acrobeloides nanus</name>
    <dbReference type="NCBI Taxonomy" id="290746"/>
    <lineage>
        <taxon>Eukaryota</taxon>
        <taxon>Metazoa</taxon>
        <taxon>Ecdysozoa</taxon>
        <taxon>Nematoda</taxon>
        <taxon>Chromadorea</taxon>
        <taxon>Rhabditida</taxon>
        <taxon>Tylenchina</taxon>
        <taxon>Cephalobomorpha</taxon>
        <taxon>Cephaloboidea</taxon>
        <taxon>Cephalobidae</taxon>
        <taxon>Acrobeloides</taxon>
    </lineage>
</organism>
<feature type="region of interest" description="Disordered" evidence="1">
    <location>
        <begin position="59"/>
        <end position="96"/>
    </location>
</feature>
<feature type="compositionally biased region" description="Polar residues" evidence="1">
    <location>
        <begin position="59"/>
        <end position="75"/>
    </location>
</feature>
<name>A0A914E452_9BILA</name>
<proteinExistence type="predicted"/>
<reference evidence="3" key="1">
    <citation type="submission" date="2022-11" db="UniProtKB">
        <authorList>
            <consortium name="WormBaseParasite"/>
        </authorList>
    </citation>
    <scope>IDENTIFICATION</scope>
</reference>
<accession>A0A914E452</accession>
<dbReference type="WBParaSite" id="ACRNAN_scaffold5583.g18694.t1">
    <property type="protein sequence ID" value="ACRNAN_scaffold5583.g18694.t1"/>
    <property type="gene ID" value="ACRNAN_scaffold5583.g18694"/>
</dbReference>
<evidence type="ECO:0000313" key="3">
    <source>
        <dbReference type="WBParaSite" id="ACRNAN_scaffold5583.g18694.t1"/>
    </source>
</evidence>
<keyword evidence="2" id="KW-1185">Reference proteome</keyword>